<reference evidence="2" key="1">
    <citation type="submission" date="2020-01" db="EMBL/GenBank/DDBJ databases">
        <title>Identification and distribution of gene clusters putatively required for synthesis of sphingolipid metabolism inhibitors in phylogenetically diverse species of the filamentous fungus Fusarium.</title>
        <authorList>
            <person name="Kim H.-S."/>
            <person name="Busman M."/>
            <person name="Brown D.W."/>
            <person name="Divon H."/>
            <person name="Uhlig S."/>
            <person name="Proctor R.H."/>
        </authorList>
    </citation>
    <scope>NUCLEOTIDE SEQUENCE</scope>
    <source>
        <strain evidence="2">NRRL 31653</strain>
    </source>
</reference>
<comment type="caution">
    <text evidence="2">The sequence shown here is derived from an EMBL/GenBank/DDBJ whole genome shotgun (WGS) entry which is preliminary data.</text>
</comment>
<feature type="compositionally biased region" description="Acidic residues" evidence="1">
    <location>
        <begin position="131"/>
        <end position="143"/>
    </location>
</feature>
<proteinExistence type="predicted"/>
<protein>
    <submittedName>
        <fullName evidence="2">Uncharacterized protein</fullName>
    </submittedName>
</protein>
<evidence type="ECO:0000313" key="2">
    <source>
        <dbReference type="EMBL" id="KAF4500833.1"/>
    </source>
</evidence>
<sequence>MSTGNATAMTASPDATPPTTPTVDNEIYICYTWRHALALELEKEQGEFPCPVATQGSHLIHPPPTPTFRNSVPGPLFTQTLKNKLEGLSDQDIRISCYGADFADEWPISRTPRDLAEEAIARTMQLQDELVDSISETDTEDEKEFEKGSRRRMNHQLPSPACTKNDKIYNPDNLRVTTKRKQGYSNLGSPKKKRRFSS</sequence>
<feature type="region of interest" description="Disordered" evidence="1">
    <location>
        <begin position="1"/>
        <end position="21"/>
    </location>
</feature>
<gene>
    <name evidence="2" type="ORF">FAGAP_2970</name>
</gene>
<organism evidence="2 3">
    <name type="scientific">Fusarium agapanthi</name>
    <dbReference type="NCBI Taxonomy" id="1803897"/>
    <lineage>
        <taxon>Eukaryota</taxon>
        <taxon>Fungi</taxon>
        <taxon>Dikarya</taxon>
        <taxon>Ascomycota</taxon>
        <taxon>Pezizomycotina</taxon>
        <taxon>Sordariomycetes</taxon>
        <taxon>Hypocreomycetidae</taxon>
        <taxon>Hypocreales</taxon>
        <taxon>Nectriaceae</taxon>
        <taxon>Fusarium</taxon>
        <taxon>Fusarium fujikuroi species complex</taxon>
    </lineage>
</organism>
<dbReference type="OrthoDB" id="5020929at2759"/>
<dbReference type="EMBL" id="LUFC02000168">
    <property type="protein sequence ID" value="KAF4500833.1"/>
    <property type="molecule type" value="Genomic_DNA"/>
</dbReference>
<accession>A0A9P5BFV0</accession>
<evidence type="ECO:0000313" key="3">
    <source>
        <dbReference type="Proteomes" id="UP000737391"/>
    </source>
</evidence>
<dbReference type="Proteomes" id="UP000737391">
    <property type="component" value="Unassembled WGS sequence"/>
</dbReference>
<feature type="compositionally biased region" description="Low complexity" evidence="1">
    <location>
        <begin position="1"/>
        <end position="14"/>
    </location>
</feature>
<name>A0A9P5BFV0_9HYPO</name>
<evidence type="ECO:0000256" key="1">
    <source>
        <dbReference type="SAM" id="MobiDB-lite"/>
    </source>
</evidence>
<keyword evidence="3" id="KW-1185">Reference proteome</keyword>
<dbReference type="AlphaFoldDB" id="A0A9P5BFV0"/>
<feature type="region of interest" description="Disordered" evidence="1">
    <location>
        <begin position="131"/>
        <end position="198"/>
    </location>
</feature>